<gene>
    <name evidence="1" type="ORF">LVIROSA_LOCUS12620</name>
</gene>
<sequence>MLHVISDEMNSLVCSSSCLAPKPEHDPSPVPEVPTGLVRSVTILKIHHNKRWYTHHNSRDLAYYKFPGFILAFLDSRWEDKTHLRRA</sequence>
<dbReference type="Proteomes" id="UP001157418">
    <property type="component" value="Unassembled WGS sequence"/>
</dbReference>
<name>A0AAU9MEI1_9ASTR</name>
<dbReference type="EMBL" id="CAKMRJ010002223">
    <property type="protein sequence ID" value="CAH1425481.1"/>
    <property type="molecule type" value="Genomic_DNA"/>
</dbReference>
<organism evidence="1 2">
    <name type="scientific">Lactuca virosa</name>
    <dbReference type="NCBI Taxonomy" id="75947"/>
    <lineage>
        <taxon>Eukaryota</taxon>
        <taxon>Viridiplantae</taxon>
        <taxon>Streptophyta</taxon>
        <taxon>Embryophyta</taxon>
        <taxon>Tracheophyta</taxon>
        <taxon>Spermatophyta</taxon>
        <taxon>Magnoliopsida</taxon>
        <taxon>eudicotyledons</taxon>
        <taxon>Gunneridae</taxon>
        <taxon>Pentapetalae</taxon>
        <taxon>asterids</taxon>
        <taxon>campanulids</taxon>
        <taxon>Asterales</taxon>
        <taxon>Asteraceae</taxon>
        <taxon>Cichorioideae</taxon>
        <taxon>Cichorieae</taxon>
        <taxon>Lactucinae</taxon>
        <taxon>Lactuca</taxon>
    </lineage>
</organism>
<evidence type="ECO:0000313" key="2">
    <source>
        <dbReference type="Proteomes" id="UP001157418"/>
    </source>
</evidence>
<keyword evidence="2" id="KW-1185">Reference proteome</keyword>
<accession>A0AAU9MEI1</accession>
<protein>
    <submittedName>
        <fullName evidence="1">Uncharacterized protein</fullName>
    </submittedName>
</protein>
<reference evidence="1 2" key="1">
    <citation type="submission" date="2022-01" db="EMBL/GenBank/DDBJ databases">
        <authorList>
            <person name="Xiong W."/>
            <person name="Schranz E."/>
        </authorList>
    </citation>
    <scope>NUCLEOTIDE SEQUENCE [LARGE SCALE GENOMIC DNA]</scope>
</reference>
<comment type="caution">
    <text evidence="1">The sequence shown here is derived from an EMBL/GenBank/DDBJ whole genome shotgun (WGS) entry which is preliminary data.</text>
</comment>
<proteinExistence type="predicted"/>
<evidence type="ECO:0000313" key="1">
    <source>
        <dbReference type="EMBL" id="CAH1425481.1"/>
    </source>
</evidence>
<dbReference type="AlphaFoldDB" id="A0AAU9MEI1"/>